<protein>
    <submittedName>
        <fullName evidence="1">Uncharacterized protein</fullName>
    </submittedName>
</protein>
<evidence type="ECO:0000313" key="1">
    <source>
        <dbReference type="EMBL" id="GFN97559.1"/>
    </source>
</evidence>
<organism evidence="1 2">
    <name type="scientific">Plakobranchus ocellatus</name>
    <dbReference type="NCBI Taxonomy" id="259542"/>
    <lineage>
        <taxon>Eukaryota</taxon>
        <taxon>Metazoa</taxon>
        <taxon>Spiralia</taxon>
        <taxon>Lophotrochozoa</taxon>
        <taxon>Mollusca</taxon>
        <taxon>Gastropoda</taxon>
        <taxon>Heterobranchia</taxon>
        <taxon>Euthyneura</taxon>
        <taxon>Panpulmonata</taxon>
        <taxon>Sacoglossa</taxon>
        <taxon>Placobranchoidea</taxon>
        <taxon>Plakobranchidae</taxon>
        <taxon>Plakobranchus</taxon>
    </lineage>
</organism>
<dbReference type="EMBL" id="BLXT01002789">
    <property type="protein sequence ID" value="GFN97559.1"/>
    <property type="molecule type" value="Genomic_DNA"/>
</dbReference>
<comment type="caution">
    <text evidence="1">The sequence shown here is derived from an EMBL/GenBank/DDBJ whole genome shotgun (WGS) entry which is preliminary data.</text>
</comment>
<reference evidence="1 2" key="1">
    <citation type="journal article" date="2021" name="Elife">
        <title>Chloroplast acquisition without the gene transfer in kleptoplastic sea slugs, Plakobranchus ocellatus.</title>
        <authorList>
            <person name="Maeda T."/>
            <person name="Takahashi S."/>
            <person name="Yoshida T."/>
            <person name="Shimamura S."/>
            <person name="Takaki Y."/>
            <person name="Nagai Y."/>
            <person name="Toyoda A."/>
            <person name="Suzuki Y."/>
            <person name="Arimoto A."/>
            <person name="Ishii H."/>
            <person name="Satoh N."/>
            <person name="Nishiyama T."/>
            <person name="Hasebe M."/>
            <person name="Maruyama T."/>
            <person name="Minagawa J."/>
            <person name="Obokata J."/>
            <person name="Shigenobu S."/>
        </authorList>
    </citation>
    <scope>NUCLEOTIDE SEQUENCE [LARGE SCALE GENOMIC DNA]</scope>
</reference>
<dbReference type="AlphaFoldDB" id="A0AAV3ZQZ2"/>
<proteinExistence type="predicted"/>
<accession>A0AAV3ZQZ2</accession>
<gene>
    <name evidence="1" type="ORF">PoB_002406500</name>
</gene>
<evidence type="ECO:0000313" key="2">
    <source>
        <dbReference type="Proteomes" id="UP000735302"/>
    </source>
</evidence>
<name>A0AAV3ZQZ2_9GAST</name>
<sequence>MPTEHSSSLLTNNTGSNANRVQTICTEFTGRGRKAAGDICSISQLNHDCSCPSLLSLGTINHSLSLAGPAVADSNRRHCDPHSFDGEYVNHCITKPTPYSTIR</sequence>
<dbReference type="Proteomes" id="UP000735302">
    <property type="component" value="Unassembled WGS sequence"/>
</dbReference>
<keyword evidence="2" id="KW-1185">Reference proteome</keyword>